<organism evidence="2 3">
    <name type="scientific">Blastococcus haudaquaticus</name>
    <dbReference type="NCBI Taxonomy" id="1938745"/>
    <lineage>
        <taxon>Bacteria</taxon>
        <taxon>Bacillati</taxon>
        <taxon>Actinomycetota</taxon>
        <taxon>Actinomycetes</taxon>
        <taxon>Geodermatophilales</taxon>
        <taxon>Geodermatophilaceae</taxon>
        <taxon>Blastococcus</taxon>
    </lineage>
</organism>
<evidence type="ECO:0008006" key="4">
    <source>
        <dbReference type="Google" id="ProtNLM"/>
    </source>
</evidence>
<feature type="transmembrane region" description="Helical" evidence="1">
    <location>
        <begin position="116"/>
        <end position="136"/>
    </location>
</feature>
<gene>
    <name evidence="2" type="ORF">SAMN06272739_4415</name>
</gene>
<dbReference type="OrthoDB" id="4566092at2"/>
<dbReference type="Proteomes" id="UP000219482">
    <property type="component" value="Unassembled WGS sequence"/>
</dbReference>
<protein>
    <recommendedName>
        <fullName evidence="4">Integral membrane protein</fullName>
    </recommendedName>
</protein>
<accession>A0A286H7W3</accession>
<keyword evidence="3" id="KW-1185">Reference proteome</keyword>
<dbReference type="EMBL" id="OCNK01000008">
    <property type="protein sequence ID" value="SOE03857.1"/>
    <property type="molecule type" value="Genomic_DNA"/>
</dbReference>
<name>A0A286H7W3_9ACTN</name>
<feature type="transmembrane region" description="Helical" evidence="1">
    <location>
        <begin position="87"/>
        <end position="104"/>
    </location>
</feature>
<evidence type="ECO:0000256" key="1">
    <source>
        <dbReference type="SAM" id="Phobius"/>
    </source>
</evidence>
<evidence type="ECO:0000313" key="3">
    <source>
        <dbReference type="Proteomes" id="UP000219482"/>
    </source>
</evidence>
<sequence length="140" mass="14379">MTTSTAAGNPARTQSRPDGLLRLALRLDAVVTGLNGAAYLVGAALLDDLLGLPPGLLRGVGAFLLVYAAAVWLVGARTRPSTPAVEAVVVLNGLWAVGSVVVVLTDRFTPTTVGAVWLVLQALVVAGFAALQLVGLRRRA</sequence>
<keyword evidence="1" id="KW-0812">Transmembrane</keyword>
<dbReference type="AlphaFoldDB" id="A0A286H7W3"/>
<reference evidence="3" key="1">
    <citation type="submission" date="2017-09" db="EMBL/GenBank/DDBJ databases">
        <authorList>
            <person name="Varghese N."/>
            <person name="Submissions S."/>
        </authorList>
    </citation>
    <scope>NUCLEOTIDE SEQUENCE [LARGE SCALE GENOMIC DNA]</scope>
    <source>
        <strain evidence="3">DSM 44270</strain>
    </source>
</reference>
<feature type="transmembrane region" description="Helical" evidence="1">
    <location>
        <begin position="23"/>
        <end position="44"/>
    </location>
</feature>
<proteinExistence type="predicted"/>
<keyword evidence="1" id="KW-0472">Membrane</keyword>
<keyword evidence="1" id="KW-1133">Transmembrane helix</keyword>
<dbReference type="RefSeq" id="WP_097186098.1">
    <property type="nucleotide sequence ID" value="NZ_OCNK01000008.1"/>
</dbReference>
<feature type="transmembrane region" description="Helical" evidence="1">
    <location>
        <begin position="56"/>
        <end position="75"/>
    </location>
</feature>
<evidence type="ECO:0000313" key="2">
    <source>
        <dbReference type="EMBL" id="SOE03857.1"/>
    </source>
</evidence>